<accession>A0ABP0BYX1</accession>
<protein>
    <recommendedName>
        <fullName evidence="2">AAA+ ATPase domain-containing protein</fullName>
    </recommendedName>
</protein>
<name>A0ABP0BYX1_9PEZI</name>
<dbReference type="Gene3D" id="3.40.50.300">
    <property type="entry name" value="P-loop containing nucleotide triphosphate hydrolases"/>
    <property type="match status" value="1"/>
</dbReference>
<feature type="region of interest" description="Disordered" evidence="1">
    <location>
        <begin position="442"/>
        <end position="461"/>
    </location>
</feature>
<gene>
    <name evidence="3" type="ORF">SEUCBS140593_005727</name>
</gene>
<evidence type="ECO:0000313" key="3">
    <source>
        <dbReference type="EMBL" id="CAK7224920.1"/>
    </source>
</evidence>
<dbReference type="InterPro" id="IPR003593">
    <property type="entry name" value="AAA+_ATPase"/>
</dbReference>
<comment type="caution">
    <text evidence="3">The sequence shown here is derived from an EMBL/GenBank/DDBJ whole genome shotgun (WGS) entry which is preliminary data.</text>
</comment>
<evidence type="ECO:0000259" key="2">
    <source>
        <dbReference type="SMART" id="SM00382"/>
    </source>
</evidence>
<proteinExistence type="predicted"/>
<dbReference type="Pfam" id="PF22942">
    <property type="entry name" value="DUF7025"/>
    <property type="match status" value="1"/>
</dbReference>
<dbReference type="InterPro" id="IPR054289">
    <property type="entry name" value="DUF7025"/>
</dbReference>
<reference evidence="3 4" key="1">
    <citation type="submission" date="2024-01" db="EMBL/GenBank/DDBJ databases">
        <authorList>
            <person name="Allen C."/>
            <person name="Tagirdzhanova G."/>
        </authorList>
    </citation>
    <scope>NUCLEOTIDE SEQUENCE [LARGE SCALE GENOMIC DNA]</scope>
</reference>
<dbReference type="SMART" id="SM00382">
    <property type="entry name" value="AAA"/>
    <property type="match status" value="1"/>
</dbReference>
<evidence type="ECO:0000313" key="4">
    <source>
        <dbReference type="Proteomes" id="UP001642482"/>
    </source>
</evidence>
<dbReference type="Proteomes" id="UP001642482">
    <property type="component" value="Unassembled WGS sequence"/>
</dbReference>
<feature type="domain" description="AAA+ ATPase" evidence="2">
    <location>
        <begin position="547"/>
        <end position="674"/>
    </location>
</feature>
<feature type="region of interest" description="Disordered" evidence="1">
    <location>
        <begin position="394"/>
        <end position="413"/>
    </location>
</feature>
<dbReference type="InterPro" id="IPR027417">
    <property type="entry name" value="P-loop_NTPase"/>
</dbReference>
<dbReference type="SUPFAM" id="SSF52540">
    <property type="entry name" value="P-loop containing nucleoside triphosphate hydrolases"/>
    <property type="match status" value="1"/>
</dbReference>
<evidence type="ECO:0000256" key="1">
    <source>
        <dbReference type="SAM" id="MobiDB-lite"/>
    </source>
</evidence>
<feature type="region of interest" description="Disordered" evidence="1">
    <location>
        <begin position="1"/>
        <end position="72"/>
    </location>
</feature>
<dbReference type="EMBL" id="CAWUHD010000057">
    <property type="protein sequence ID" value="CAK7224920.1"/>
    <property type="molecule type" value="Genomic_DNA"/>
</dbReference>
<sequence>MAIVVVEDKPQTHGEVTPKKEGSVIKVEYKDEKTENKTDSEIKTDDNDKSEEEKDVDKENEDKKAEKEEEKKEKVMVGMECAQKDLYQKWDMHNRFTWTETYPEDLEEAAENEATEKFAILVRNKKSYDARKALEIDSIVIQSPLIKKVLRTVLADYPGVTTSLQRLIFSAPFQPFVHRWSELKAAVGDPTYDEATRAHVKLLHDLLHKELKDTISAVDDYMVNRVVSYEHAWTVFHPGSTIVTSRYGSPVANRLKLGQYMEHPRFGPCFELTADRLEYDGHKFGYDTARVYIMPFSGTVPIDSLDAFPLEYHAHPEVVRATLLERGNRYAALAGWHYVSYKATAIEMKENGPVKTSIDSRIVIDAHTHGRFNAEQTTSLSPLNKVEHVVRKAQAKTADEDFDEGRESRGEPGMRMRMLGGALFYDYVDPSRDGEDVMKFRRKRKAEGEPGGEEEEEIDEAEEARQMAAALTDDQLLLASPMVKGFCLRTKKWLEFYVDEVRPVRFNEHAFDRLVLPQGHKQLVLAFTQSQVKNKHKFDDVIAGKGKGIIMLLSGGPGIGKTLTAESVAEIMQVPLFVMSGGDLGMTSHEIEYNLGRVLDMVGKWNAVLLIDECDVFLEARTTADLDRNRIVSIFLRTLEYYEGILFLTTNRVNNIDEAFHSRIHISLAYPNLDAAARRQVWLGFLGANGQIDHGAEATPAMATNGVSAAPTTTAVTSASRKVHNVTSEDIDKLSQLTLNGRQIKNVVKTSHLLAFQLGQNLAFEHLRTVLQIEGHSI</sequence>
<dbReference type="Pfam" id="PF00004">
    <property type="entry name" value="AAA"/>
    <property type="match status" value="1"/>
</dbReference>
<dbReference type="PANTHER" id="PTHR46411:SF3">
    <property type="entry name" value="AAA+ ATPASE DOMAIN-CONTAINING PROTEIN"/>
    <property type="match status" value="1"/>
</dbReference>
<keyword evidence="4" id="KW-1185">Reference proteome</keyword>
<dbReference type="InterPro" id="IPR003959">
    <property type="entry name" value="ATPase_AAA_core"/>
</dbReference>
<dbReference type="PANTHER" id="PTHR46411">
    <property type="entry name" value="FAMILY ATPASE, PUTATIVE-RELATED"/>
    <property type="match status" value="1"/>
</dbReference>
<organism evidence="3 4">
    <name type="scientific">Sporothrix eucalyptigena</name>
    <dbReference type="NCBI Taxonomy" id="1812306"/>
    <lineage>
        <taxon>Eukaryota</taxon>
        <taxon>Fungi</taxon>
        <taxon>Dikarya</taxon>
        <taxon>Ascomycota</taxon>
        <taxon>Pezizomycotina</taxon>
        <taxon>Sordariomycetes</taxon>
        <taxon>Sordariomycetidae</taxon>
        <taxon>Ophiostomatales</taxon>
        <taxon>Ophiostomataceae</taxon>
        <taxon>Sporothrix</taxon>
    </lineage>
</organism>
<feature type="compositionally biased region" description="Acidic residues" evidence="1">
    <location>
        <begin position="450"/>
        <end position="461"/>
    </location>
</feature>